<dbReference type="EMBL" id="BSYR01000010">
    <property type="protein sequence ID" value="GMI71318.1"/>
    <property type="molecule type" value="Genomic_DNA"/>
</dbReference>
<name>A0A9W7H5D4_HIBTR</name>
<keyword evidence="5" id="KW-1185">Reference proteome</keyword>
<accession>A0A9W7H5D4</accession>
<evidence type="ECO:0000313" key="2">
    <source>
        <dbReference type="EMBL" id="GMI71316.1"/>
    </source>
</evidence>
<evidence type="ECO:0000313" key="4">
    <source>
        <dbReference type="EMBL" id="GMI71318.1"/>
    </source>
</evidence>
<evidence type="ECO:0000259" key="1">
    <source>
        <dbReference type="SMART" id="SM00743"/>
    </source>
</evidence>
<dbReference type="InterPro" id="IPR014002">
    <property type="entry name" value="Agenet_dom_plant"/>
</dbReference>
<comment type="caution">
    <text evidence="3">The sequence shown here is derived from an EMBL/GenBank/DDBJ whole genome shotgun (WGS) entry which is preliminary data.</text>
</comment>
<sequence>MPVFSKGDKVEVCSKEEGFLGSYYEATVLSSLNNNTRYKVRYKNLVEEEDQTRPLVEVVWADEVRPMPPPVIVNRADGVFSYLERVDAFDNDGWWAGSITGKQGLKYWVYFETTGDELAYDASRLRNHIEWRDYHWVSFKKRF</sequence>
<evidence type="ECO:0000313" key="3">
    <source>
        <dbReference type="EMBL" id="GMI71317.1"/>
    </source>
</evidence>
<reference evidence="3" key="1">
    <citation type="submission" date="2023-05" db="EMBL/GenBank/DDBJ databases">
        <title>Genome and transcriptome analyses reveal genes involved in the formation of fine ridges on petal epidermal cells in Hibiscus trionum.</title>
        <authorList>
            <person name="Koshimizu S."/>
            <person name="Masuda S."/>
            <person name="Ishii T."/>
            <person name="Shirasu K."/>
            <person name="Hoshino A."/>
            <person name="Arita M."/>
        </authorList>
    </citation>
    <scope>NUCLEOTIDE SEQUENCE</scope>
    <source>
        <strain evidence="3">Hamamatsu line</strain>
    </source>
</reference>
<dbReference type="CDD" id="cd20405">
    <property type="entry name" value="Tudor_Agenet_AtDUF_rpt1_3"/>
    <property type="match status" value="1"/>
</dbReference>
<evidence type="ECO:0000313" key="5">
    <source>
        <dbReference type="Proteomes" id="UP001165190"/>
    </source>
</evidence>
<dbReference type="EMBL" id="BSYR01000010">
    <property type="protein sequence ID" value="GMI71316.1"/>
    <property type="molecule type" value="Genomic_DNA"/>
</dbReference>
<dbReference type="Gene3D" id="2.30.30.140">
    <property type="match status" value="1"/>
</dbReference>
<dbReference type="InterPro" id="IPR008395">
    <property type="entry name" value="Agenet-like_dom"/>
</dbReference>
<dbReference type="EMBL" id="BSYR01000010">
    <property type="protein sequence ID" value="GMI71317.1"/>
    <property type="molecule type" value="Genomic_DNA"/>
</dbReference>
<dbReference type="CDD" id="cd20406">
    <property type="entry name" value="Tudor_Agenet_AtDUF_rpt2_4"/>
    <property type="match status" value="1"/>
</dbReference>
<dbReference type="Pfam" id="PF05641">
    <property type="entry name" value="Agenet"/>
    <property type="match status" value="1"/>
</dbReference>
<dbReference type="PANTHER" id="PTHR31917:SF148">
    <property type="entry name" value="DUF724 DOMAIN-CONTAINING PROTEIN 2"/>
    <property type="match status" value="1"/>
</dbReference>
<proteinExistence type="predicted"/>
<dbReference type="SMART" id="SM00743">
    <property type="entry name" value="Agenet"/>
    <property type="match status" value="2"/>
</dbReference>
<feature type="domain" description="Agenet" evidence="1">
    <location>
        <begin position="2"/>
        <end position="72"/>
    </location>
</feature>
<dbReference type="AlphaFoldDB" id="A0A9W7H5D4"/>
<dbReference type="Proteomes" id="UP001165190">
    <property type="component" value="Unassembled WGS sequence"/>
</dbReference>
<organism evidence="3 5">
    <name type="scientific">Hibiscus trionum</name>
    <name type="common">Flower of an hour</name>
    <dbReference type="NCBI Taxonomy" id="183268"/>
    <lineage>
        <taxon>Eukaryota</taxon>
        <taxon>Viridiplantae</taxon>
        <taxon>Streptophyta</taxon>
        <taxon>Embryophyta</taxon>
        <taxon>Tracheophyta</taxon>
        <taxon>Spermatophyta</taxon>
        <taxon>Magnoliopsida</taxon>
        <taxon>eudicotyledons</taxon>
        <taxon>Gunneridae</taxon>
        <taxon>Pentapetalae</taxon>
        <taxon>rosids</taxon>
        <taxon>malvids</taxon>
        <taxon>Malvales</taxon>
        <taxon>Malvaceae</taxon>
        <taxon>Malvoideae</taxon>
        <taxon>Hibiscus</taxon>
    </lineage>
</organism>
<dbReference type="PANTHER" id="PTHR31917">
    <property type="entry name" value="AGENET DOMAIN-CONTAINING PROTEIN-RELATED"/>
    <property type="match status" value="1"/>
</dbReference>
<protein>
    <recommendedName>
        <fullName evidence="1">Agenet domain-containing protein</fullName>
    </recommendedName>
</protein>
<gene>
    <name evidence="2" type="ORF">HRI_000800900</name>
    <name evidence="3" type="ORF">HRI_000801000</name>
    <name evidence="4" type="ORF">HRI_000801100</name>
</gene>
<feature type="domain" description="Agenet" evidence="1">
    <location>
        <begin position="78"/>
        <end position="133"/>
    </location>
</feature>
<dbReference type="OrthoDB" id="938602at2759"/>